<dbReference type="Proteomes" id="UP000077349">
    <property type="component" value="Unassembled WGS sequence"/>
</dbReference>
<dbReference type="InterPro" id="IPR027417">
    <property type="entry name" value="P-loop_NTPase"/>
</dbReference>
<name>A0A177GC57_9PROT</name>
<dbReference type="InterPro" id="IPR022488">
    <property type="entry name" value="PPK2-related"/>
</dbReference>
<dbReference type="AlphaFoldDB" id="A0A177GC57"/>
<dbReference type="Gene3D" id="3.40.50.300">
    <property type="entry name" value="P-loop containing nucleotide triphosphate hydrolases"/>
    <property type="match status" value="1"/>
</dbReference>
<sequence>MPETARPHAPWIVVPSNHKWYARLVVIGAIIRALKGLNQTAPKPDPEVSKSLDDYRARLMAEKK</sequence>
<accession>A0A177GC57</accession>
<evidence type="ECO:0000313" key="2">
    <source>
        <dbReference type="EMBL" id="OAG77257.1"/>
    </source>
</evidence>
<reference evidence="2 3" key="1">
    <citation type="submission" date="2016-03" db="EMBL/GenBank/DDBJ databases">
        <title>Draft genome sequence of Acetobacter malorum CECT 7742, a strain isolated from strawberry vinegar.</title>
        <authorList>
            <person name="Sainz F."/>
            <person name="Mas A."/>
            <person name="Torija M.J."/>
        </authorList>
    </citation>
    <scope>NUCLEOTIDE SEQUENCE [LARGE SCALE GENOMIC DNA]</scope>
    <source>
        <strain evidence="2 3">CECT 7742</strain>
    </source>
</reference>
<evidence type="ECO:0000313" key="3">
    <source>
        <dbReference type="Proteomes" id="UP000077349"/>
    </source>
</evidence>
<protein>
    <recommendedName>
        <fullName evidence="1">Polyphosphate kinase-2-related domain-containing protein</fullName>
    </recommendedName>
</protein>
<dbReference type="Pfam" id="PF03976">
    <property type="entry name" value="PPK2"/>
    <property type="match status" value="1"/>
</dbReference>
<feature type="domain" description="Polyphosphate kinase-2-related" evidence="1">
    <location>
        <begin position="3"/>
        <end position="38"/>
    </location>
</feature>
<proteinExistence type="predicted"/>
<gene>
    <name evidence="2" type="ORF">Amal_01507</name>
</gene>
<evidence type="ECO:0000259" key="1">
    <source>
        <dbReference type="Pfam" id="PF03976"/>
    </source>
</evidence>
<organism evidence="2 3">
    <name type="scientific">Acetobacter malorum</name>
    <dbReference type="NCBI Taxonomy" id="178901"/>
    <lineage>
        <taxon>Bacteria</taxon>
        <taxon>Pseudomonadati</taxon>
        <taxon>Pseudomonadota</taxon>
        <taxon>Alphaproteobacteria</taxon>
        <taxon>Acetobacterales</taxon>
        <taxon>Acetobacteraceae</taxon>
        <taxon>Acetobacter</taxon>
    </lineage>
</organism>
<dbReference type="EMBL" id="LVHD01000015">
    <property type="protein sequence ID" value="OAG77257.1"/>
    <property type="molecule type" value="Genomic_DNA"/>
</dbReference>
<comment type="caution">
    <text evidence="2">The sequence shown here is derived from an EMBL/GenBank/DDBJ whole genome shotgun (WGS) entry which is preliminary data.</text>
</comment>